<dbReference type="HOGENOM" id="CLU_026126_9_0_9"/>
<dbReference type="KEGG" id="pce:PECL_491"/>
<comment type="similarity">
    <text evidence="2">Belongs to the glutaredoxin family.</text>
</comment>
<evidence type="ECO:0000256" key="7">
    <source>
        <dbReference type="ARBA" id="ARBA00023284"/>
    </source>
</evidence>
<proteinExistence type="inferred from homology"/>
<keyword evidence="6" id="KW-1015">Disulfide bond</keyword>
<dbReference type="InterPro" id="IPR051548">
    <property type="entry name" value="Grx-like_ET"/>
</dbReference>
<dbReference type="PROSITE" id="PS51354">
    <property type="entry name" value="GLUTAREDOXIN_2"/>
    <property type="match status" value="1"/>
</dbReference>
<gene>
    <name evidence="9" type="primary">nrdH</name>
    <name evidence="9" type="ordered locus">PECL_491</name>
</gene>
<evidence type="ECO:0000313" key="10">
    <source>
        <dbReference type="Proteomes" id="UP000005444"/>
    </source>
</evidence>
<evidence type="ECO:0000313" key="9">
    <source>
        <dbReference type="EMBL" id="AEV94793.1"/>
    </source>
</evidence>
<dbReference type="EMBL" id="CP003137">
    <property type="protein sequence ID" value="AEV94793.1"/>
    <property type="molecule type" value="Genomic_DNA"/>
</dbReference>
<evidence type="ECO:0000259" key="8">
    <source>
        <dbReference type="Pfam" id="PF00462"/>
    </source>
</evidence>
<reference evidence="9 10" key="1">
    <citation type="journal article" date="2012" name="J. Bacteriol.">
        <title>Complete Genome Sequence of the Beer Spoilage Organism Pediococcus claussenii ATCC BAA-344T.</title>
        <authorList>
            <person name="Pittet V."/>
            <person name="Abegunde T."/>
            <person name="Marfleet T."/>
            <person name="Haakensen M."/>
            <person name="Morrow K."/>
            <person name="Jayaprakash T."/>
            <person name="Schroeder K."/>
            <person name="Trost B."/>
            <person name="Byrns S."/>
            <person name="Bergsveinson J."/>
            <person name="Kusalik A."/>
            <person name="Ziola B."/>
        </authorList>
    </citation>
    <scope>NUCLEOTIDE SEQUENCE [LARGE SCALE GENOMIC DNA]</scope>
    <source>
        <strain evidence="9 10">ATCC BAA-344</strain>
    </source>
</reference>
<dbReference type="Pfam" id="PF00462">
    <property type="entry name" value="Glutaredoxin"/>
    <property type="match status" value="1"/>
</dbReference>
<dbReference type="InterPro" id="IPR002109">
    <property type="entry name" value="Glutaredoxin"/>
</dbReference>
<evidence type="ECO:0000256" key="3">
    <source>
        <dbReference type="ARBA" id="ARBA00017945"/>
    </source>
</evidence>
<evidence type="ECO:0000256" key="2">
    <source>
        <dbReference type="ARBA" id="ARBA00007787"/>
    </source>
</evidence>
<keyword evidence="4" id="KW-0813">Transport</keyword>
<dbReference type="NCBIfam" id="TIGR02194">
    <property type="entry name" value="GlrX_NrdH"/>
    <property type="match status" value="1"/>
</dbReference>
<dbReference type="SUPFAM" id="SSF52833">
    <property type="entry name" value="Thioredoxin-like"/>
    <property type="match status" value="1"/>
</dbReference>
<keyword evidence="7" id="KW-0676">Redox-active center</keyword>
<evidence type="ECO:0000256" key="1">
    <source>
        <dbReference type="ARBA" id="ARBA00002292"/>
    </source>
</evidence>
<keyword evidence="10" id="KW-1185">Reference proteome</keyword>
<evidence type="ECO:0000256" key="6">
    <source>
        <dbReference type="ARBA" id="ARBA00023157"/>
    </source>
</evidence>
<sequence>MSEVTIYTKNNCMQCKMTKRFLSEHEIPFVERNINTNPEYIDQLKAQGFQSVPVVQVSEDKAIAGFRPNELKALAM</sequence>
<feature type="domain" description="Glutaredoxin" evidence="8">
    <location>
        <begin position="4"/>
        <end position="58"/>
    </location>
</feature>
<dbReference type="eggNOG" id="COG0695">
    <property type="taxonomic scope" value="Bacteria"/>
</dbReference>
<dbReference type="CDD" id="cd02976">
    <property type="entry name" value="NrdH"/>
    <property type="match status" value="1"/>
</dbReference>
<evidence type="ECO:0000256" key="4">
    <source>
        <dbReference type="ARBA" id="ARBA00022448"/>
    </source>
</evidence>
<dbReference type="STRING" id="701521.PECL_491"/>
<dbReference type="InterPro" id="IPR036249">
    <property type="entry name" value="Thioredoxin-like_sf"/>
</dbReference>
<dbReference type="RefSeq" id="WP_014214991.1">
    <property type="nucleotide sequence ID" value="NC_016605.1"/>
</dbReference>
<dbReference type="PANTHER" id="PTHR34386:SF1">
    <property type="entry name" value="GLUTAREDOXIN-LIKE PROTEIN NRDH"/>
    <property type="match status" value="1"/>
</dbReference>
<name>G8PBP4_PEDCP</name>
<dbReference type="GO" id="GO:0009055">
    <property type="term" value="F:electron transfer activity"/>
    <property type="evidence" value="ECO:0007669"/>
    <property type="project" value="TreeGrafter"/>
</dbReference>
<dbReference type="PANTHER" id="PTHR34386">
    <property type="entry name" value="GLUTAREDOXIN"/>
    <property type="match status" value="1"/>
</dbReference>
<accession>G8PBP4</accession>
<comment type="function">
    <text evidence="1">Electron transport system for the ribonucleotide reductase system NrdEF.</text>
</comment>
<dbReference type="AlphaFoldDB" id="G8PBP4"/>
<organism evidence="9 10">
    <name type="scientific">Pediococcus claussenii (strain ATCC BAA-344 / DSM 14800 / JCM 18046 / KCTC 3811 / LMG 21948 / P06)</name>
    <dbReference type="NCBI Taxonomy" id="701521"/>
    <lineage>
        <taxon>Bacteria</taxon>
        <taxon>Bacillati</taxon>
        <taxon>Bacillota</taxon>
        <taxon>Bacilli</taxon>
        <taxon>Lactobacillales</taxon>
        <taxon>Lactobacillaceae</taxon>
        <taxon>Pediococcus</taxon>
    </lineage>
</organism>
<dbReference type="Proteomes" id="UP000005444">
    <property type="component" value="Chromosome"/>
</dbReference>
<protein>
    <recommendedName>
        <fullName evidence="3">Glutaredoxin-like protein NrdH</fullName>
    </recommendedName>
</protein>
<keyword evidence="5" id="KW-0249">Electron transport</keyword>
<evidence type="ECO:0000256" key="5">
    <source>
        <dbReference type="ARBA" id="ARBA00022982"/>
    </source>
</evidence>
<dbReference type="PATRIC" id="fig|701521.8.peg.468"/>
<dbReference type="Gene3D" id="3.40.30.10">
    <property type="entry name" value="Glutaredoxin"/>
    <property type="match status" value="1"/>
</dbReference>
<dbReference type="GO" id="GO:0045454">
    <property type="term" value="P:cell redox homeostasis"/>
    <property type="evidence" value="ECO:0007669"/>
    <property type="project" value="InterPro"/>
</dbReference>
<dbReference type="InterPro" id="IPR011909">
    <property type="entry name" value="GlrX_NrdH"/>
</dbReference>